<reference evidence="1" key="1">
    <citation type="journal article" date="2015" name="Nature">
        <title>Complex archaea that bridge the gap between prokaryotes and eukaryotes.</title>
        <authorList>
            <person name="Spang A."/>
            <person name="Saw J.H."/>
            <person name="Jorgensen S.L."/>
            <person name="Zaremba-Niedzwiedzka K."/>
            <person name="Martijn J."/>
            <person name="Lind A.E."/>
            <person name="van Eijk R."/>
            <person name="Schleper C."/>
            <person name="Guy L."/>
            <person name="Ettema T.J."/>
        </authorList>
    </citation>
    <scope>NUCLEOTIDE SEQUENCE</scope>
</reference>
<dbReference type="AlphaFoldDB" id="A0A0F9PSH6"/>
<organism evidence="1">
    <name type="scientific">marine sediment metagenome</name>
    <dbReference type="NCBI Taxonomy" id="412755"/>
    <lineage>
        <taxon>unclassified sequences</taxon>
        <taxon>metagenomes</taxon>
        <taxon>ecological metagenomes</taxon>
    </lineage>
</organism>
<comment type="caution">
    <text evidence="1">The sequence shown here is derived from an EMBL/GenBank/DDBJ whole genome shotgun (WGS) entry which is preliminary data.</text>
</comment>
<evidence type="ECO:0000313" key="1">
    <source>
        <dbReference type="EMBL" id="KKN33139.1"/>
    </source>
</evidence>
<name>A0A0F9PSH6_9ZZZZ</name>
<protein>
    <submittedName>
        <fullName evidence="1">Uncharacterized protein</fullName>
    </submittedName>
</protein>
<gene>
    <name evidence="1" type="ORF">LCGC14_0806810</name>
</gene>
<dbReference type="EMBL" id="LAZR01002201">
    <property type="protein sequence ID" value="KKN33139.1"/>
    <property type="molecule type" value="Genomic_DNA"/>
</dbReference>
<sequence>MEHIEYTLELEEVERKLNDSYHHLLKIEKKKKIILYHRILIS</sequence>
<proteinExistence type="predicted"/>
<accession>A0A0F9PSH6</accession>